<dbReference type="RefSeq" id="WP_084748022.1">
    <property type="nucleotide sequence ID" value="NZ_CP020563.1"/>
</dbReference>
<reference evidence="1 2" key="1">
    <citation type="submission" date="2017-04" db="EMBL/GenBank/DDBJ databases">
        <title>The complete genome sequence of Streptomyces albolongus YIM 101047, the producer of novel bafilomycins and novel odoriferous sesquiterpenoids.</title>
        <authorList>
            <person name="Yin M."/>
            <person name="Jiang Y."/>
        </authorList>
    </citation>
    <scope>NUCLEOTIDE SEQUENCE [LARGE SCALE GENOMIC DNA]</scope>
    <source>
        <strain evidence="1 2">YIM 101047</strain>
    </source>
</reference>
<dbReference type="AlphaFoldDB" id="A0ABC8BUU0"/>
<keyword evidence="2" id="KW-1185">Reference proteome</keyword>
<organism evidence="1 2">
    <name type="scientific">Kitasatospora albolonga</name>
    <dbReference type="NCBI Taxonomy" id="68173"/>
    <lineage>
        <taxon>Bacteria</taxon>
        <taxon>Bacillati</taxon>
        <taxon>Actinomycetota</taxon>
        <taxon>Actinomycetes</taxon>
        <taxon>Kitasatosporales</taxon>
        <taxon>Streptomycetaceae</taxon>
        <taxon>Kitasatospora</taxon>
    </lineage>
</organism>
<gene>
    <name evidence="1" type="ORF">B7C62_18995</name>
</gene>
<dbReference type="EMBL" id="CP020563">
    <property type="protein sequence ID" value="ARF74094.1"/>
    <property type="molecule type" value="Genomic_DNA"/>
</dbReference>
<proteinExistence type="predicted"/>
<dbReference type="Proteomes" id="UP000192251">
    <property type="component" value="Chromosome"/>
</dbReference>
<name>A0ABC8BUU0_9ACTN</name>
<evidence type="ECO:0000313" key="1">
    <source>
        <dbReference type="EMBL" id="ARF74094.1"/>
    </source>
</evidence>
<sequence length="137" mass="15089">MLDHVPDPVEPVPFAYWCERSTYGSADADLDEPDCFVRYSAATPDLAIRRIREEARNLLSGLPEGERPVLGWAEGPGRVRAIGALHRGRACGFTLRHGDGWSEWIVRPYPVFPVDAAALLPVLPLEPEPCGRCAHCA</sequence>
<protein>
    <submittedName>
        <fullName evidence="1">Uncharacterized protein</fullName>
    </submittedName>
</protein>
<evidence type="ECO:0000313" key="2">
    <source>
        <dbReference type="Proteomes" id="UP000192251"/>
    </source>
</evidence>
<accession>A0ABC8BUU0</accession>
<dbReference type="KEGG" id="kab:B7C62_18995"/>